<gene>
    <name evidence="2" type="ORF">SAMN06295933_2216</name>
</gene>
<keyword evidence="1" id="KW-0472">Membrane</keyword>
<dbReference type="Proteomes" id="UP000192906">
    <property type="component" value="Unassembled WGS sequence"/>
</dbReference>
<dbReference type="AlphaFoldDB" id="A0A1X7DS82"/>
<evidence type="ECO:0000313" key="3">
    <source>
        <dbReference type="Proteomes" id="UP000192906"/>
    </source>
</evidence>
<feature type="transmembrane region" description="Helical" evidence="1">
    <location>
        <begin position="6"/>
        <end position="24"/>
    </location>
</feature>
<reference evidence="3" key="1">
    <citation type="submission" date="2017-04" db="EMBL/GenBank/DDBJ databases">
        <authorList>
            <person name="Varghese N."/>
            <person name="Submissions S."/>
        </authorList>
    </citation>
    <scope>NUCLEOTIDE SEQUENCE [LARGE SCALE GENOMIC DNA]</scope>
    <source>
        <strain evidence="3">K3S</strain>
    </source>
</reference>
<dbReference type="STRING" id="1519643.SAMN06295933_2216"/>
<dbReference type="RefSeq" id="WP_085102131.1">
    <property type="nucleotide sequence ID" value="NZ_FWZU01000003.1"/>
</dbReference>
<organism evidence="2 3">
    <name type="scientific">Desulfovibrio gilichinskyi</name>
    <dbReference type="NCBI Taxonomy" id="1519643"/>
    <lineage>
        <taxon>Bacteria</taxon>
        <taxon>Pseudomonadati</taxon>
        <taxon>Thermodesulfobacteriota</taxon>
        <taxon>Desulfovibrionia</taxon>
        <taxon>Desulfovibrionales</taxon>
        <taxon>Desulfovibrionaceae</taxon>
        <taxon>Desulfovibrio</taxon>
    </lineage>
</organism>
<evidence type="ECO:0000313" key="2">
    <source>
        <dbReference type="EMBL" id="SMF19966.1"/>
    </source>
</evidence>
<evidence type="ECO:0000256" key="1">
    <source>
        <dbReference type="SAM" id="Phobius"/>
    </source>
</evidence>
<keyword evidence="1" id="KW-1133">Transmembrane helix</keyword>
<sequence>MQTLMLTAVIFIIAFIGLAVGVIFKRSCLRGSCRGSLQAEDGSGCKCGKYDFDKKCTDKTDTIRPL</sequence>
<dbReference type="OrthoDB" id="5460488at2"/>
<name>A0A1X7DS82_9BACT</name>
<protein>
    <submittedName>
        <fullName evidence="2">Uncharacterized protein</fullName>
    </submittedName>
</protein>
<keyword evidence="3" id="KW-1185">Reference proteome</keyword>
<accession>A0A1X7DS82</accession>
<proteinExistence type="predicted"/>
<dbReference type="EMBL" id="FWZU01000003">
    <property type="protein sequence ID" value="SMF19966.1"/>
    <property type="molecule type" value="Genomic_DNA"/>
</dbReference>
<keyword evidence="1" id="KW-0812">Transmembrane</keyword>